<dbReference type="Proteomes" id="UP000533476">
    <property type="component" value="Unassembled WGS sequence"/>
</dbReference>
<evidence type="ECO:0000313" key="2">
    <source>
        <dbReference type="Proteomes" id="UP000533476"/>
    </source>
</evidence>
<protein>
    <submittedName>
        <fullName evidence="1">Uncharacterized protein</fullName>
    </submittedName>
</protein>
<evidence type="ECO:0000313" key="1">
    <source>
        <dbReference type="EMBL" id="NMP25152.1"/>
    </source>
</evidence>
<gene>
    <name evidence="1" type="ORF">HIJ39_22920</name>
</gene>
<dbReference type="AlphaFoldDB" id="A0A7Y0L8B2"/>
<dbReference type="EMBL" id="JABBVZ010000266">
    <property type="protein sequence ID" value="NMP25152.1"/>
    <property type="molecule type" value="Genomic_DNA"/>
</dbReference>
<reference evidence="1 2" key="1">
    <citation type="submission" date="2020-04" db="EMBL/GenBank/DDBJ databases">
        <authorList>
            <person name="Zhang R."/>
            <person name="Schippers A."/>
        </authorList>
    </citation>
    <scope>NUCLEOTIDE SEQUENCE [LARGE SCALE GENOMIC DNA]</scope>
    <source>
        <strain evidence="1 2">DSM 109850</strain>
    </source>
</reference>
<sequence>MGMVEVDEATLRELTSLLGALKDSATPGLAERISTLMVSLGAVAAAVEPGPASAIVDTAMTHADALTTAMQQLGDWQHNGTWNALTEMVSLVSALR</sequence>
<proteinExistence type="predicted"/>
<comment type="caution">
    <text evidence="1">The sequence shown here is derived from an EMBL/GenBank/DDBJ whole genome shotgun (WGS) entry which is preliminary data.</text>
</comment>
<organism evidence="1 2">
    <name type="scientific">Sulfobacillus harzensis</name>
    <dbReference type="NCBI Taxonomy" id="2729629"/>
    <lineage>
        <taxon>Bacteria</taxon>
        <taxon>Bacillati</taxon>
        <taxon>Bacillota</taxon>
        <taxon>Clostridia</taxon>
        <taxon>Eubacteriales</taxon>
        <taxon>Clostridiales Family XVII. Incertae Sedis</taxon>
        <taxon>Sulfobacillus</taxon>
    </lineage>
</organism>
<accession>A0A7Y0L8B2</accession>
<name>A0A7Y0L8B2_9FIRM</name>
<keyword evidence="2" id="KW-1185">Reference proteome</keyword>
<feature type="non-terminal residue" evidence="1">
    <location>
        <position position="96"/>
    </location>
</feature>